<protein>
    <submittedName>
        <fullName evidence="1">Uncharacterized protein</fullName>
    </submittedName>
</protein>
<organism evidence="1 2">
    <name type="scientific">Thermofilum pendens (strain DSM 2475 / Hrk 5)</name>
    <dbReference type="NCBI Taxonomy" id="368408"/>
    <lineage>
        <taxon>Archaea</taxon>
        <taxon>Thermoproteota</taxon>
        <taxon>Thermoprotei</taxon>
        <taxon>Thermofilales</taxon>
        <taxon>Thermofilaceae</taxon>
        <taxon>Thermofilum</taxon>
    </lineage>
</organism>
<dbReference type="HOGENOM" id="CLU_1575030_0_0_2"/>
<gene>
    <name evidence="1" type="ordered locus">Tpen_1881</name>
</gene>
<accession>A1S1E6</accession>
<sequence>MPILVQFERFNSDVKRWIVSYLSPHGWEKLATHKVFVVDPESEEKEEEVEAPIGTTILVSARKVEFYGNARGDDIDKAGYVKVYVDRCGSFPVMAIKDPERRNKDVVLDTPLGSYTCTEVVVNEEEDYVNVADAEYIAVALMARFVALVPSEPFKYKALISTKAKPKPE</sequence>
<evidence type="ECO:0000313" key="2">
    <source>
        <dbReference type="Proteomes" id="UP000000641"/>
    </source>
</evidence>
<proteinExistence type="predicted"/>
<name>A1S1E6_THEPD</name>
<geneLocation type="plasmid" evidence="1 2">
    <name>pTPEN01</name>
</geneLocation>
<dbReference type="KEGG" id="tpe:Tpen_1881"/>
<dbReference type="RefSeq" id="WP_011751401.1">
    <property type="nucleotide sequence ID" value="NC_008696.1"/>
</dbReference>
<keyword evidence="2" id="KW-1185">Reference proteome</keyword>
<dbReference type="EnsemblBacteria" id="ABL79276">
    <property type="protein sequence ID" value="ABL79276"/>
    <property type="gene ID" value="Tpen_1881"/>
</dbReference>
<dbReference type="GeneID" id="4600346"/>
<dbReference type="EMBL" id="CP000506">
    <property type="protein sequence ID" value="ABL79276.1"/>
    <property type="molecule type" value="Genomic_DNA"/>
</dbReference>
<reference evidence="2" key="1">
    <citation type="journal article" date="2008" name="J. Bacteriol.">
        <title>Genome sequence of Thermofilum pendens reveals an exceptional loss of biosynthetic pathways without genome reduction.</title>
        <authorList>
            <person name="Anderson I."/>
            <person name="Rodriguez J."/>
            <person name="Susanti D."/>
            <person name="Porat I."/>
            <person name="Reich C."/>
            <person name="Ulrich L.E."/>
            <person name="Elkins J.G."/>
            <person name="Mavromatis K."/>
            <person name="Lykidis A."/>
            <person name="Kim E."/>
            <person name="Thompson L.S."/>
            <person name="Nolan M."/>
            <person name="Land M."/>
            <person name="Copeland A."/>
            <person name="Lapidus A."/>
            <person name="Lucas S."/>
            <person name="Detter C."/>
            <person name="Zhulin I.B."/>
            <person name="Olsen G.J."/>
            <person name="Whitman W."/>
            <person name="Mukhopadhyay B."/>
            <person name="Bristow J."/>
            <person name="Kyrpides N."/>
        </authorList>
    </citation>
    <scope>NUCLEOTIDE SEQUENCE [LARGE SCALE GENOMIC DNA]</scope>
    <source>
        <strain evidence="2">DSM 2475 / Hrk 5</strain>
        <plasmid evidence="2">pTPEN01</plasmid>
    </source>
</reference>
<keyword evidence="1" id="KW-0614">Plasmid</keyword>
<evidence type="ECO:0000313" key="1">
    <source>
        <dbReference type="EMBL" id="ABL79276.1"/>
    </source>
</evidence>
<dbReference type="AlphaFoldDB" id="A1S1E6"/>
<dbReference type="Proteomes" id="UP000000641">
    <property type="component" value="Plasmid pTPEN01"/>
</dbReference>